<evidence type="ECO:0000313" key="3">
    <source>
        <dbReference type="Proteomes" id="UP000270046"/>
    </source>
</evidence>
<protein>
    <submittedName>
        <fullName evidence="2">Uncharacterized protein</fullName>
    </submittedName>
</protein>
<keyword evidence="3" id="KW-1185">Reference proteome</keyword>
<dbReference type="KEGG" id="muh:HYN43_024375"/>
<evidence type="ECO:0000313" key="2">
    <source>
        <dbReference type="EMBL" id="AYL98225.1"/>
    </source>
</evidence>
<feature type="transmembrane region" description="Helical" evidence="1">
    <location>
        <begin position="67"/>
        <end position="86"/>
    </location>
</feature>
<dbReference type="AlphaFoldDB" id="A0A494W3Y6"/>
<keyword evidence="1" id="KW-1133">Transmembrane helix</keyword>
<evidence type="ECO:0000256" key="1">
    <source>
        <dbReference type="SAM" id="Phobius"/>
    </source>
</evidence>
<proteinExistence type="predicted"/>
<reference evidence="2 3" key="1">
    <citation type="submission" date="2018-10" db="EMBL/GenBank/DDBJ databases">
        <title>Genome sequencing of Mucilaginibacter sp. HYN0043.</title>
        <authorList>
            <person name="Kim M."/>
            <person name="Yi H."/>
        </authorList>
    </citation>
    <scope>NUCLEOTIDE SEQUENCE [LARGE SCALE GENOMIC DNA]</scope>
    <source>
        <strain evidence="2 3">HYN0043</strain>
    </source>
</reference>
<accession>A0A494W3Y6</accession>
<dbReference type="Proteomes" id="UP000270046">
    <property type="component" value="Chromosome"/>
</dbReference>
<name>A0A494W3Y6_9SPHI</name>
<sequence>MYGAKKTRILRGRAVDRARAGVCYTSDKHTQNNTPLYPSQEGNCTIPPLFVFLHEAHPPQIIHCNQAFTSFLTGVYLIFAIIVLALKKCQYI</sequence>
<dbReference type="EMBL" id="CP032869">
    <property type="protein sequence ID" value="AYL98225.1"/>
    <property type="molecule type" value="Genomic_DNA"/>
</dbReference>
<gene>
    <name evidence="2" type="ORF">HYN43_024375</name>
</gene>
<keyword evidence="1" id="KW-0812">Transmembrane</keyword>
<organism evidence="2 3">
    <name type="scientific">Mucilaginibacter celer</name>
    <dbReference type="NCBI Taxonomy" id="2305508"/>
    <lineage>
        <taxon>Bacteria</taxon>
        <taxon>Pseudomonadati</taxon>
        <taxon>Bacteroidota</taxon>
        <taxon>Sphingobacteriia</taxon>
        <taxon>Sphingobacteriales</taxon>
        <taxon>Sphingobacteriaceae</taxon>
        <taxon>Mucilaginibacter</taxon>
    </lineage>
</organism>
<keyword evidence="1" id="KW-0472">Membrane</keyword>